<sequence length="315" mass="32774">MVTALAFTSAACGGDDDKKGKSANGLEKTTLTVGAMPVTDDAPLQIAVQKGLFKAEGLDVKLETIAGGADAIPKLKGGALDISFGNFVSFLGASSKGVLDVRFVAEGFQSAPGTHAVLVPKDSPITSVKDLVGKKIAVNTKRNISTLLIRATLEPSGISLDDDKNFVEMPFPAMEAAIKAKSVDAVQAVEPFVTQLQQSVGARVLTDLSQGPTADFPIAGYATSAAFAEKNPKTVAAFQRALAKGQAMAADKQVVQAVLPSYTKITTEVAATLSYGAFPTTLSATRLQRVADVMQQYGYLTTKIDVKSLLISGTS</sequence>
<protein>
    <submittedName>
        <fullName evidence="5">ABC transporter substrate-binding protein</fullName>
    </submittedName>
</protein>
<reference evidence="6" key="1">
    <citation type="journal article" date="2019" name="Int. J. Syst. Evol. Microbiol.">
        <title>The Global Catalogue of Microorganisms (GCM) 10K type strain sequencing project: providing services to taxonomists for standard genome sequencing and annotation.</title>
        <authorList>
            <consortium name="The Broad Institute Genomics Platform"/>
            <consortium name="The Broad Institute Genome Sequencing Center for Infectious Disease"/>
            <person name="Wu L."/>
            <person name="Ma J."/>
        </authorList>
    </citation>
    <scope>NUCLEOTIDE SEQUENCE [LARGE SCALE GENOMIC DNA]</scope>
    <source>
        <strain evidence="6">JCM 9377</strain>
    </source>
</reference>
<gene>
    <name evidence="5" type="ORF">GCM10010468_62840</name>
</gene>
<dbReference type="PANTHER" id="PTHR30024">
    <property type="entry name" value="ALIPHATIC SULFONATES-BINDING PROTEIN-RELATED"/>
    <property type="match status" value="1"/>
</dbReference>
<dbReference type="SMART" id="SM00062">
    <property type="entry name" value="PBPb"/>
    <property type="match status" value="1"/>
</dbReference>
<keyword evidence="6" id="KW-1185">Reference proteome</keyword>
<dbReference type="EMBL" id="BAAAUV010000022">
    <property type="protein sequence ID" value="GAA3231653.1"/>
    <property type="molecule type" value="Genomic_DNA"/>
</dbReference>
<organism evidence="5 6">
    <name type="scientific">Actinocorallia longicatena</name>
    <dbReference type="NCBI Taxonomy" id="111803"/>
    <lineage>
        <taxon>Bacteria</taxon>
        <taxon>Bacillati</taxon>
        <taxon>Actinomycetota</taxon>
        <taxon>Actinomycetes</taxon>
        <taxon>Streptosporangiales</taxon>
        <taxon>Thermomonosporaceae</taxon>
        <taxon>Actinocorallia</taxon>
    </lineage>
</organism>
<feature type="domain" description="Solute-binding protein family 3/N-terminal" evidence="4">
    <location>
        <begin position="30"/>
        <end position="252"/>
    </location>
</feature>
<accession>A0ABP6QHP2</accession>
<evidence type="ECO:0000313" key="5">
    <source>
        <dbReference type="EMBL" id="GAA3231653.1"/>
    </source>
</evidence>
<dbReference type="SUPFAM" id="SSF53850">
    <property type="entry name" value="Periplasmic binding protein-like II"/>
    <property type="match status" value="1"/>
</dbReference>
<dbReference type="RefSeq" id="WP_344835533.1">
    <property type="nucleotide sequence ID" value="NZ_BAAAUV010000022.1"/>
</dbReference>
<comment type="caution">
    <text evidence="5">The sequence shown here is derived from an EMBL/GenBank/DDBJ whole genome shotgun (WGS) entry which is preliminary data.</text>
</comment>
<comment type="subcellular location">
    <subcellularLocation>
        <location evidence="1">Periplasm</location>
    </subcellularLocation>
</comment>
<comment type="similarity">
    <text evidence="2">Belongs to the bacterial solute-binding protein SsuA/TauA family.</text>
</comment>
<dbReference type="PANTHER" id="PTHR30024:SF47">
    <property type="entry name" value="TAURINE-BINDING PERIPLASMIC PROTEIN"/>
    <property type="match status" value="1"/>
</dbReference>
<evidence type="ECO:0000313" key="6">
    <source>
        <dbReference type="Proteomes" id="UP001501237"/>
    </source>
</evidence>
<evidence type="ECO:0000256" key="3">
    <source>
        <dbReference type="ARBA" id="ARBA00022729"/>
    </source>
</evidence>
<dbReference type="Proteomes" id="UP001501237">
    <property type="component" value="Unassembled WGS sequence"/>
</dbReference>
<evidence type="ECO:0000259" key="4">
    <source>
        <dbReference type="SMART" id="SM00062"/>
    </source>
</evidence>
<evidence type="ECO:0000256" key="1">
    <source>
        <dbReference type="ARBA" id="ARBA00004418"/>
    </source>
</evidence>
<dbReference type="InterPro" id="IPR015168">
    <property type="entry name" value="SsuA/THI5"/>
</dbReference>
<dbReference type="InterPro" id="IPR001638">
    <property type="entry name" value="Solute-binding_3/MltF_N"/>
</dbReference>
<evidence type="ECO:0000256" key="2">
    <source>
        <dbReference type="ARBA" id="ARBA00010742"/>
    </source>
</evidence>
<proteinExistence type="inferred from homology"/>
<dbReference type="Gene3D" id="3.40.190.10">
    <property type="entry name" value="Periplasmic binding protein-like II"/>
    <property type="match status" value="2"/>
</dbReference>
<name>A0ABP6QHP2_9ACTN</name>
<keyword evidence="3" id="KW-0732">Signal</keyword>
<dbReference type="Pfam" id="PF09084">
    <property type="entry name" value="NMT1"/>
    <property type="match status" value="1"/>
</dbReference>